<organism evidence="2 3">
    <name type="scientific">Exophiala dermatitidis</name>
    <name type="common">Black yeast-like fungus</name>
    <name type="synonym">Wangiella dermatitidis</name>
    <dbReference type="NCBI Taxonomy" id="5970"/>
    <lineage>
        <taxon>Eukaryota</taxon>
        <taxon>Fungi</taxon>
        <taxon>Dikarya</taxon>
        <taxon>Ascomycota</taxon>
        <taxon>Pezizomycotina</taxon>
        <taxon>Eurotiomycetes</taxon>
        <taxon>Chaetothyriomycetidae</taxon>
        <taxon>Chaetothyriales</taxon>
        <taxon>Herpotrichiellaceae</taxon>
        <taxon>Exophiala</taxon>
    </lineage>
</organism>
<accession>A0AAN6IZ07</accession>
<keyword evidence="1" id="KW-0812">Transmembrane</keyword>
<evidence type="ECO:0000313" key="2">
    <source>
        <dbReference type="EMBL" id="KAJ8995308.1"/>
    </source>
</evidence>
<dbReference type="PANTHER" id="PTHR36124:SF1">
    <property type="entry name" value="ER-BOUND OXYGENASE MPAB_MPAB'_RUBBER OXYGENASE CATALYTIC DOMAIN-CONTAINING PROTEIN"/>
    <property type="match status" value="1"/>
</dbReference>
<gene>
    <name evidence="2" type="ORF">HRR80_000084</name>
</gene>
<evidence type="ECO:0000313" key="3">
    <source>
        <dbReference type="Proteomes" id="UP001161757"/>
    </source>
</evidence>
<reference evidence="2" key="1">
    <citation type="submission" date="2023-01" db="EMBL/GenBank/DDBJ databases">
        <title>Exophiala dermititidis isolated from Cystic Fibrosis Patient.</title>
        <authorList>
            <person name="Kurbessoian T."/>
            <person name="Crocker A."/>
            <person name="Murante D."/>
            <person name="Hogan D.A."/>
            <person name="Stajich J.E."/>
        </authorList>
    </citation>
    <scope>NUCLEOTIDE SEQUENCE</scope>
    <source>
        <strain evidence="2">Ex8</strain>
    </source>
</reference>
<name>A0AAN6IZ07_EXODE</name>
<dbReference type="PANTHER" id="PTHR36124">
    <property type="match status" value="1"/>
</dbReference>
<dbReference type="AlphaFoldDB" id="A0AAN6IZ07"/>
<evidence type="ECO:0000256" key="1">
    <source>
        <dbReference type="SAM" id="Phobius"/>
    </source>
</evidence>
<dbReference type="Proteomes" id="UP001161757">
    <property type="component" value="Unassembled WGS sequence"/>
</dbReference>
<feature type="transmembrane region" description="Helical" evidence="1">
    <location>
        <begin position="234"/>
        <end position="262"/>
    </location>
</feature>
<keyword evidence="1" id="KW-1133">Transmembrane helix</keyword>
<dbReference type="GO" id="GO:0016491">
    <property type="term" value="F:oxidoreductase activity"/>
    <property type="evidence" value="ECO:0007669"/>
    <property type="project" value="InterPro"/>
</dbReference>
<keyword evidence="1" id="KW-0472">Membrane</keyword>
<protein>
    <recommendedName>
        <fullName evidence="4">ER-bound oxygenase mpaB/mpaB'/Rubber oxygenase catalytic domain-containing protein</fullName>
    </recommendedName>
</protein>
<sequence length="409" mass="47324">MAVILLAIAVVLGYVTVVSAVRFRRRDSLSTRYPYHDRASLARMTVDDAFDIQLPLAELELPTTFSFSVFFALFKTYGIPSISKLLVATGQLSEFESSSKRAADTGVLVTEFVLNRPGSDRNLDAIARMNWLHDRYRKSGKIKDEDMLYTLSLFVLEPLRWTRRFEWRNLSDIEICAMAVYWKSVGEMMNIPYDALLSAKSGWRDGLHWLEEVESWSRLYEIQHTVPDKNNRTLALATIAIALTNVPYILHGLGLQLVAALLDRRLRQAMLLEEPQWPIQMTLEIAVLIRKYMIRYFCLPRPEFYRVSYFTATADRLTKRYHTMQYIGHPWYIKPSLARRWNINSWLLWLSGGYIPSTHDNRYHPEGYRIPEVGPASLAGQGVDEMLDTRVRILRTVKSCPFSPQRKSS</sequence>
<comment type="caution">
    <text evidence="2">The sequence shown here is derived from an EMBL/GenBank/DDBJ whole genome shotgun (WGS) entry which is preliminary data.</text>
</comment>
<dbReference type="InterPro" id="IPR046366">
    <property type="entry name" value="MPAB"/>
</dbReference>
<dbReference type="EMBL" id="JAJGCB010000001">
    <property type="protein sequence ID" value="KAJ8995308.1"/>
    <property type="molecule type" value="Genomic_DNA"/>
</dbReference>
<proteinExistence type="predicted"/>
<evidence type="ECO:0008006" key="4">
    <source>
        <dbReference type="Google" id="ProtNLM"/>
    </source>
</evidence>